<feature type="region of interest" description="Disordered" evidence="3">
    <location>
        <begin position="1294"/>
        <end position="1326"/>
    </location>
</feature>
<feature type="compositionally biased region" description="Basic and acidic residues" evidence="3">
    <location>
        <begin position="1308"/>
        <end position="1317"/>
    </location>
</feature>
<keyword evidence="6" id="KW-0418">Kinase</keyword>
<dbReference type="InterPro" id="IPR008271">
    <property type="entry name" value="Ser/Thr_kinase_AS"/>
</dbReference>
<dbReference type="GO" id="GO:0005737">
    <property type="term" value="C:cytoplasm"/>
    <property type="evidence" value="ECO:0007669"/>
    <property type="project" value="TreeGrafter"/>
</dbReference>
<reference evidence="6 7" key="2">
    <citation type="submission" date="2024-05" db="EMBL/GenBank/DDBJ databases">
        <authorList>
            <person name="Chen Y."/>
            <person name="Shah S."/>
            <person name="Dougan E. K."/>
            <person name="Thang M."/>
            <person name="Chan C."/>
        </authorList>
    </citation>
    <scope>NUCLEOTIDE SEQUENCE [LARGE SCALE GENOMIC DNA]</scope>
</reference>
<dbReference type="InterPro" id="IPR012337">
    <property type="entry name" value="RNaseH-like_sf"/>
</dbReference>
<sequence length="2918" mass="327974">LSLGWTSNRPPSTEVDQCLKGYDILEVIGQGSAGKVYKAQRSSDRRKVALKVLEAPDEEMLQLRRGEFEVLKTVSHPNIVRAFDFFSSNSRAVLVLSYHSGQTLRKLVKHSGGLPEAVARRLFGKLASAVDYLHSRRIIHRDITENNVIISDDRIDLHLADFNAAKALTEGGALTLTGSMDFNPPEVLNGHSSSEKHDIWSLGLCLHLMLLGSLPHKRGAESKEALSLALTRSPVRCVGPRYGGISEPCKELLRRRRAQGAWPKEKEARPAAMILLQMASKELTGLLAIWWPVPARAAAPMWPRRRRSPQPEWSCGVRRESLSVTAPRLGRVDPGQQGVLDALRLRRVPQKTGVATRTAADFTVHLALLFPRGSGSGGISYKELVNDVIYGTSAGELLDRILQLGSFTESLASSLMKQVFSAIAYVHGQGVAHRDLKLENFLLTEGDFEEETVLLKLADFGLAQYCSAGLRTAVGSVAYAAPEVVSGNYSSACDLWSCGVILMDEALESSLDPLRTASIFFEEIRENAISEAFLKIRQIISTYETLNRRYIEPHRYYVPAPETSEHLPSVELNSAERSFTLNELEDFDLNLEEDNHELLEEMSNDDERFWITSAPRRVSNHLSGILSVSRGQFLSTLVALSLELELVSPWALRLCSAVFRTSITSVLVLSVEGYDIQVDFDHGAQLSQEGSTQKESEGETQLETVSASLPYVQYAMEQYANHWQGNQLWQQQSAQWDPHGNSRPKTPRRKSRPRSAKGNKTPRGEQQVPQGPMMPNQQMIGMPMGYPGQMPPAAPLMNWGMQPMPMMQAPFPHSGSQPPLPPPPPGGQWSAPPQGTMQPMPPVQSMNSVMGAGFTMPVMPKAPTMPGQTEQVSPELMTMLKQDVAVLPPHIQKAVKESAIKEYAAQFAAQEQKLAEQITTTKEAFLEAKVSSAKAHEAAGQVQEISDEEFGDLTTSTSGSAQKITDAMVDLNKSLATLQEQAMAVPEEEVHLAKRCRIIDQWQNPIPPEMRQDTEQQEPDPDVIPEEVDFNVAFPDPYRGAPGEQPPFQPPDADPHDSESDASIHSADKSILVYRLHARDEHCFATWSTYMTILDGIIHALRLPRSQIRTFHRLAVLPPDIHEISEEAVILQSIHDVPAGSDEKLVLVDTIVHFHASASGLAVPAATSRQVMRVNAQLHRSHILILQHLDDYCQTLQDRCIVHKNHRLWEWRDNTLHVIAHGDYIRIQVPPPEDPELDTQTAIAIARGVLEATPSVCNSRSDQAHLSLMQNTVEVFSHLAQQIDVHNAIKELKTDPIDGDSPRFASRQNDRQEDRTGRRPTWPSPRADFAAGQLRRLSRLVDEADLVECEEEGRIAYITTWYLHHSEHKTCRDSRPVRLSDHQEWKAQIIEAWQDVVRLDQSLSLSLVSPQPPCSDLECTQAHVLIEQGQQPDHVGFVISVIDEARMDQRREQITHSAHSDEAMQTRGSIIHLARLQTLQPQGQCRVTWKQFPFAIHDPEILESATNVVIQLPRNGVSSRDEAFSLMQTELILQTASTTQDSSHQSDSQCAVDINHSAPPREAIAFQFNLNAAPFQPGQANLFGANEFVIDLFAQWNQHAAVWDEEMPSCTIETWFVDHRWQNPHCRNSRQKQLFANYWQWEDELRRLWIEYVDARSNIDFYLVHPKPPSGTNAVAAHVILVQQEREDWVTSLVSVYEARPDRPSLHYNIAVTTHEHILVDNLLRVVGHETHCLAPIPSHGFAAWYLQIQLQRGQPLAGRSGYAISLQIWQFRLADYLPHTAELLEAQHGPTLLQTKTQRRTICIEEALVDESEQDLKSDKGPSYAVRLRAGDLKVQVPPFLEIDDVPTESKIVDELKNWGHDCFVFQFAGHHEFLCLSRDRIHDDSVQHYIFGSTDGTDPNAAFLHSHKGEVLHELDCMKILHSLGYFKTTIQAIIQCLPDVYKVVFVPQVSILDPGSLHLRQPTPWPDRTPEELRTQPQPNFCCEDFPVECGPCKLSLGVDAATLASFFSQEEFPLCTTFEGLQLPPSTAMAPSFDWSTSCKMQDVERIVIYTDGSSMSHLRHQPPALSDEQGLSDTWAFVALGECYSDDQKIIRLIGWQAQPVHYDPNSKFFLGTDRIGSDASEKEALFWAALWRLSINLDIPAVFCSDSSISCGQASGSLSTNDYQQPFIMLRSAFQALEACLPGRRLDVRHVKGHSQDPWNDFVDYAAKAEREKSFYLPRPKTFDVRRWQHAMPHLWMIFAKDAGVPPFTQQGFDASAPTLPDRCSPYSLAPAAKVQDVGVTILLSLATVNVLSLSAGPEGHGGKVDYLRQQFRDTCLNILGIQEARSLQSFSTAGEVVRIASVAYKGHHGTELWISLRQPYAYVQGKPQFFHRRHFTVRHADPRTLLVSIDAPFLNALVLVGHGPQSGQPLSDREQWWQLCGELCTRQRVCDSQYLFALLDANAAAGVRDDIIVGPHEDAPSASTPMLSAFLEEQDLCLPATFSTHVGKHSTWTSPSGELQCRIDHVAIPQSLRSKCEFSIVDENFDLGLTHIDHELVGVQLHWKGCSQQRLQTEHQKQGFERADLSRLSLQTDMKDYKVPCWAHNIEQHVDHFNEFVITAMEKTHPSRNRGPKKPYLDEETWALRALKLRHRKALREIHRRQKIELLFQIWRAWTRQIEDQQQVDSIRRYSATLACCSVRCMAQLHNVAQQLKVRLCKAKARLLQSRLEQLPREASAGQILQAIHKIQGPTNPKKIKRRPFPLLKSDGTHCESSSQRSDRWAEFFCNMEGGRRLTHHELREGWIDNLQHFRQHQFDLSLETLPTLCDLERAYSHVRIGRAVGMDSIPPEACKYNAGQFARATFSQLLKMTLHGQEAIPHKGGRLTAAYKGKGDVDDCASTARYPCLPWHPSLAGIPETTKEVESFLLHHFP</sequence>
<keyword evidence="7" id="KW-1185">Reference proteome</keyword>
<dbReference type="PROSITE" id="PS50011">
    <property type="entry name" value="PROTEIN_KINASE_DOM"/>
    <property type="match status" value="2"/>
</dbReference>
<dbReference type="InterPro" id="IPR036397">
    <property type="entry name" value="RNaseH_sf"/>
</dbReference>
<feature type="region of interest" description="Disordered" evidence="3">
    <location>
        <begin position="730"/>
        <end position="777"/>
    </location>
</feature>
<feature type="region of interest" description="Disordered" evidence="3">
    <location>
        <begin position="811"/>
        <end position="833"/>
    </location>
</feature>
<dbReference type="InterPro" id="IPR036691">
    <property type="entry name" value="Endo/exonu/phosph_ase_sf"/>
</dbReference>
<dbReference type="EMBL" id="CAMXCT020002828">
    <property type="protein sequence ID" value="CAL1154088.1"/>
    <property type="molecule type" value="Genomic_DNA"/>
</dbReference>
<evidence type="ECO:0000313" key="5">
    <source>
        <dbReference type="EMBL" id="CAI4000713.1"/>
    </source>
</evidence>
<evidence type="ECO:0000256" key="3">
    <source>
        <dbReference type="SAM" id="MobiDB-lite"/>
    </source>
</evidence>
<keyword evidence="6" id="KW-0723">Serine/threonine-protein kinase</keyword>
<evidence type="ECO:0000259" key="4">
    <source>
        <dbReference type="PROSITE" id="PS50011"/>
    </source>
</evidence>
<protein>
    <submittedName>
        <fullName evidence="6">Non-specific serine/threonine protein kinase</fullName>
    </submittedName>
</protein>
<keyword evidence="6" id="KW-0808">Transferase</keyword>
<dbReference type="Gene3D" id="3.30.420.10">
    <property type="entry name" value="Ribonuclease H-like superfamily/Ribonuclease H"/>
    <property type="match status" value="1"/>
</dbReference>
<dbReference type="InterPro" id="IPR000719">
    <property type="entry name" value="Prot_kinase_dom"/>
</dbReference>
<dbReference type="CDD" id="cd14014">
    <property type="entry name" value="STKc_PknB_like"/>
    <property type="match status" value="1"/>
</dbReference>
<reference evidence="5" key="1">
    <citation type="submission" date="2022-10" db="EMBL/GenBank/DDBJ databases">
        <authorList>
            <person name="Chen Y."/>
            <person name="Dougan E. K."/>
            <person name="Chan C."/>
            <person name="Rhodes N."/>
            <person name="Thang M."/>
        </authorList>
    </citation>
    <scope>NUCLEOTIDE SEQUENCE</scope>
</reference>
<evidence type="ECO:0000313" key="7">
    <source>
        <dbReference type="Proteomes" id="UP001152797"/>
    </source>
</evidence>
<dbReference type="GO" id="GO:0035556">
    <property type="term" value="P:intracellular signal transduction"/>
    <property type="evidence" value="ECO:0007669"/>
    <property type="project" value="TreeGrafter"/>
</dbReference>
<dbReference type="Gene3D" id="1.10.510.10">
    <property type="entry name" value="Transferase(Phosphotransferase) domain 1"/>
    <property type="match status" value="2"/>
</dbReference>
<gene>
    <name evidence="5" type="ORF">C1SCF055_LOCUS26816</name>
</gene>
<feature type="domain" description="Protein kinase" evidence="4">
    <location>
        <begin position="276"/>
        <end position="599"/>
    </location>
</feature>
<dbReference type="InterPro" id="IPR011009">
    <property type="entry name" value="Kinase-like_dom_sf"/>
</dbReference>
<dbReference type="PANTHER" id="PTHR24346">
    <property type="entry name" value="MAP/MICROTUBULE AFFINITY-REGULATING KINASE"/>
    <property type="match status" value="1"/>
</dbReference>
<keyword evidence="1" id="KW-0547">Nucleotide-binding</keyword>
<dbReference type="PROSITE" id="PS00108">
    <property type="entry name" value="PROTEIN_KINASE_ST"/>
    <property type="match status" value="1"/>
</dbReference>
<dbReference type="GO" id="GO:0005524">
    <property type="term" value="F:ATP binding"/>
    <property type="evidence" value="ECO:0007669"/>
    <property type="project" value="UniProtKB-KW"/>
</dbReference>
<organism evidence="5">
    <name type="scientific">Cladocopium goreaui</name>
    <dbReference type="NCBI Taxonomy" id="2562237"/>
    <lineage>
        <taxon>Eukaryota</taxon>
        <taxon>Sar</taxon>
        <taxon>Alveolata</taxon>
        <taxon>Dinophyceae</taxon>
        <taxon>Suessiales</taxon>
        <taxon>Symbiodiniaceae</taxon>
        <taxon>Cladocopium</taxon>
    </lineage>
</organism>
<dbReference type="EMBL" id="CAMXCT010002828">
    <property type="protein sequence ID" value="CAI4000713.1"/>
    <property type="molecule type" value="Genomic_DNA"/>
</dbReference>
<dbReference type="SMART" id="SM00220">
    <property type="entry name" value="S_TKc"/>
    <property type="match status" value="2"/>
</dbReference>
<dbReference type="SUPFAM" id="SSF53098">
    <property type="entry name" value="Ribonuclease H-like"/>
    <property type="match status" value="1"/>
</dbReference>
<evidence type="ECO:0000313" key="6">
    <source>
        <dbReference type="EMBL" id="CAL4788025.1"/>
    </source>
</evidence>
<dbReference type="PROSITE" id="PS00109">
    <property type="entry name" value="PROTEIN_KINASE_TYR"/>
    <property type="match status" value="1"/>
</dbReference>
<feature type="region of interest" description="Disordered" evidence="3">
    <location>
        <begin position="1033"/>
        <end position="1062"/>
    </location>
</feature>
<accession>A0A9P1G5F0</accession>
<feature type="domain" description="Protein kinase" evidence="4">
    <location>
        <begin position="22"/>
        <end position="283"/>
    </location>
</feature>
<dbReference type="Pfam" id="PF00069">
    <property type="entry name" value="Pkinase"/>
    <property type="match status" value="2"/>
</dbReference>
<dbReference type="Gene3D" id="3.60.10.10">
    <property type="entry name" value="Endonuclease/exonuclease/phosphatase"/>
    <property type="match status" value="1"/>
</dbReference>
<evidence type="ECO:0000256" key="1">
    <source>
        <dbReference type="ARBA" id="ARBA00022741"/>
    </source>
</evidence>
<evidence type="ECO:0000256" key="2">
    <source>
        <dbReference type="ARBA" id="ARBA00022840"/>
    </source>
</evidence>
<comment type="caution">
    <text evidence="5">The sequence shown here is derived from an EMBL/GenBank/DDBJ whole genome shotgun (WGS) entry which is preliminary data.</text>
</comment>
<keyword evidence="2" id="KW-0067">ATP-binding</keyword>
<dbReference type="Proteomes" id="UP001152797">
    <property type="component" value="Unassembled WGS sequence"/>
</dbReference>
<name>A0A9P1G5F0_9DINO</name>
<dbReference type="GO" id="GO:0003676">
    <property type="term" value="F:nucleic acid binding"/>
    <property type="evidence" value="ECO:0007669"/>
    <property type="project" value="InterPro"/>
</dbReference>
<dbReference type="EMBL" id="CAMXCT030002828">
    <property type="protein sequence ID" value="CAL4788025.1"/>
    <property type="molecule type" value="Genomic_DNA"/>
</dbReference>
<proteinExistence type="predicted"/>
<dbReference type="SUPFAM" id="SSF56112">
    <property type="entry name" value="Protein kinase-like (PK-like)"/>
    <property type="match status" value="2"/>
</dbReference>
<feature type="non-terminal residue" evidence="5">
    <location>
        <position position="1"/>
    </location>
</feature>
<dbReference type="GO" id="GO:0004674">
    <property type="term" value="F:protein serine/threonine kinase activity"/>
    <property type="evidence" value="ECO:0007669"/>
    <property type="project" value="UniProtKB-KW"/>
</dbReference>
<feature type="compositionally biased region" description="Basic residues" evidence="3">
    <location>
        <begin position="745"/>
        <end position="757"/>
    </location>
</feature>
<dbReference type="InterPro" id="IPR008266">
    <property type="entry name" value="Tyr_kinase_AS"/>
</dbReference>
<dbReference type="PANTHER" id="PTHR24346:SF30">
    <property type="entry name" value="MATERNAL EMBRYONIC LEUCINE ZIPPER KINASE"/>
    <property type="match status" value="1"/>
</dbReference>